<dbReference type="OMA" id="YGFQHDF"/>
<dbReference type="OrthoDB" id="3938057at2759"/>
<sequence>MADKGAEQHFNFETMAVVLYCVLESGVVLGEKHYQMMAAVDGNRSASAFQHQFRKVKARAKELQEQGGGGGGVTAGTPLKKTKSAASTPASKGKKRGKKTGHDEEVGGAQGDEERKAKRVKAEPSDDEL</sequence>
<evidence type="ECO:0000256" key="1">
    <source>
        <dbReference type="SAM" id="MobiDB-lite"/>
    </source>
</evidence>
<dbReference type="Proteomes" id="UP000016933">
    <property type="component" value="Unassembled WGS sequence"/>
</dbReference>
<dbReference type="HOGENOM" id="CLU_1948763_0_0_1"/>
<evidence type="ECO:0000313" key="2">
    <source>
        <dbReference type="EMBL" id="EME48591.1"/>
    </source>
</evidence>
<keyword evidence="3" id="KW-1185">Reference proteome</keyword>
<evidence type="ECO:0000313" key="3">
    <source>
        <dbReference type="Proteomes" id="UP000016933"/>
    </source>
</evidence>
<proteinExistence type="predicted"/>
<reference evidence="2 3" key="2">
    <citation type="journal article" date="2012" name="PLoS Pathog.">
        <title>Diverse lifestyles and strategies of plant pathogenesis encoded in the genomes of eighteen Dothideomycetes fungi.</title>
        <authorList>
            <person name="Ohm R.A."/>
            <person name="Feau N."/>
            <person name="Henrissat B."/>
            <person name="Schoch C.L."/>
            <person name="Horwitz B.A."/>
            <person name="Barry K.W."/>
            <person name="Condon B.J."/>
            <person name="Copeland A.C."/>
            <person name="Dhillon B."/>
            <person name="Glaser F."/>
            <person name="Hesse C.N."/>
            <person name="Kosti I."/>
            <person name="LaButti K."/>
            <person name="Lindquist E.A."/>
            <person name="Lucas S."/>
            <person name="Salamov A.A."/>
            <person name="Bradshaw R.E."/>
            <person name="Ciuffetti L."/>
            <person name="Hamelin R.C."/>
            <person name="Kema G.H.J."/>
            <person name="Lawrence C."/>
            <person name="Scott J.A."/>
            <person name="Spatafora J.W."/>
            <person name="Turgeon B.G."/>
            <person name="de Wit P.J.G.M."/>
            <person name="Zhong S."/>
            <person name="Goodwin S.B."/>
            <person name="Grigoriev I.V."/>
        </authorList>
    </citation>
    <scope>NUCLEOTIDE SEQUENCE [LARGE SCALE GENOMIC DNA]</scope>
    <source>
        <strain evidence="3">NZE10 / CBS 128990</strain>
    </source>
</reference>
<protein>
    <submittedName>
        <fullName evidence="2">Uncharacterized protein</fullName>
    </submittedName>
</protein>
<accession>N1PYK6</accession>
<organism evidence="2 3">
    <name type="scientific">Dothistroma septosporum (strain NZE10 / CBS 128990)</name>
    <name type="common">Red band needle blight fungus</name>
    <name type="synonym">Mycosphaerella pini</name>
    <dbReference type="NCBI Taxonomy" id="675120"/>
    <lineage>
        <taxon>Eukaryota</taxon>
        <taxon>Fungi</taxon>
        <taxon>Dikarya</taxon>
        <taxon>Ascomycota</taxon>
        <taxon>Pezizomycotina</taxon>
        <taxon>Dothideomycetes</taxon>
        <taxon>Dothideomycetidae</taxon>
        <taxon>Mycosphaerellales</taxon>
        <taxon>Mycosphaerellaceae</taxon>
        <taxon>Dothistroma</taxon>
    </lineage>
</organism>
<feature type="compositionally biased region" description="Basic and acidic residues" evidence="1">
    <location>
        <begin position="112"/>
        <end position="129"/>
    </location>
</feature>
<reference evidence="3" key="1">
    <citation type="journal article" date="2012" name="PLoS Genet.">
        <title>The genomes of the fungal plant pathogens Cladosporium fulvum and Dothistroma septosporum reveal adaptation to different hosts and lifestyles but also signatures of common ancestry.</title>
        <authorList>
            <person name="de Wit P.J.G.M."/>
            <person name="van der Burgt A."/>
            <person name="Oekmen B."/>
            <person name="Stergiopoulos I."/>
            <person name="Abd-Elsalam K.A."/>
            <person name="Aerts A.L."/>
            <person name="Bahkali A.H."/>
            <person name="Beenen H.G."/>
            <person name="Chettri P."/>
            <person name="Cox M.P."/>
            <person name="Datema E."/>
            <person name="de Vries R.P."/>
            <person name="Dhillon B."/>
            <person name="Ganley A.R."/>
            <person name="Griffiths S.A."/>
            <person name="Guo Y."/>
            <person name="Hamelin R.C."/>
            <person name="Henrissat B."/>
            <person name="Kabir M.S."/>
            <person name="Jashni M.K."/>
            <person name="Kema G."/>
            <person name="Klaubauf S."/>
            <person name="Lapidus A."/>
            <person name="Levasseur A."/>
            <person name="Lindquist E."/>
            <person name="Mehrabi R."/>
            <person name="Ohm R.A."/>
            <person name="Owen T.J."/>
            <person name="Salamov A."/>
            <person name="Schwelm A."/>
            <person name="Schijlen E."/>
            <person name="Sun H."/>
            <person name="van den Burg H.A."/>
            <person name="van Ham R.C.H.J."/>
            <person name="Zhang S."/>
            <person name="Goodwin S.B."/>
            <person name="Grigoriev I.V."/>
            <person name="Collemare J."/>
            <person name="Bradshaw R.E."/>
        </authorList>
    </citation>
    <scope>NUCLEOTIDE SEQUENCE [LARGE SCALE GENOMIC DNA]</scope>
    <source>
        <strain evidence="3">NZE10 / CBS 128990</strain>
    </source>
</reference>
<name>N1PYK6_DOTSN</name>
<dbReference type="EMBL" id="KB446535">
    <property type="protein sequence ID" value="EME48591.1"/>
    <property type="molecule type" value="Genomic_DNA"/>
</dbReference>
<feature type="region of interest" description="Disordered" evidence="1">
    <location>
        <begin position="59"/>
        <end position="129"/>
    </location>
</feature>
<gene>
    <name evidence="2" type="ORF">DOTSEDRAFT_19115</name>
</gene>
<dbReference type="AlphaFoldDB" id="N1PYK6"/>
<dbReference type="eggNOG" id="ENOG502SZBR">
    <property type="taxonomic scope" value="Eukaryota"/>
</dbReference>